<evidence type="ECO:0000313" key="4">
    <source>
        <dbReference type="EMBL" id="CAG9290805.1"/>
    </source>
</evidence>
<dbReference type="PANTHER" id="PTHR46512">
    <property type="entry name" value="PEPTIDYLPROLYL ISOMERASE"/>
    <property type="match status" value="1"/>
</dbReference>
<keyword evidence="3" id="KW-1133">Transmembrane helix</keyword>
<keyword evidence="3" id="KW-0472">Membrane</keyword>
<accession>A0A8J9SV96</accession>
<dbReference type="EMBL" id="OU594946">
    <property type="protein sequence ID" value="CAG9290805.1"/>
    <property type="molecule type" value="Genomic_DNA"/>
</dbReference>
<gene>
    <name evidence="4" type="ORF">PTTT1_LOCUS45953</name>
</gene>
<dbReference type="Proteomes" id="UP000836788">
    <property type="component" value="Chromosome 5"/>
</dbReference>
<feature type="coiled-coil region" evidence="1">
    <location>
        <begin position="276"/>
        <end position="351"/>
    </location>
</feature>
<organism evidence="4">
    <name type="scientific">Phaeodactylum tricornutum</name>
    <name type="common">Diatom</name>
    <dbReference type="NCBI Taxonomy" id="2850"/>
    <lineage>
        <taxon>Eukaryota</taxon>
        <taxon>Sar</taxon>
        <taxon>Stramenopiles</taxon>
        <taxon>Ochrophyta</taxon>
        <taxon>Bacillariophyta</taxon>
        <taxon>Bacillariophyceae</taxon>
        <taxon>Bacillariophycidae</taxon>
        <taxon>Naviculales</taxon>
        <taxon>Phaeodactylaceae</taxon>
        <taxon>Phaeodactylum</taxon>
    </lineage>
</organism>
<keyword evidence="1" id="KW-0175">Coiled coil</keyword>
<keyword evidence="3" id="KW-0812">Transmembrane</keyword>
<dbReference type="InterPro" id="IPR050754">
    <property type="entry name" value="FKBP4/5/8-like"/>
</dbReference>
<proteinExistence type="predicted"/>
<dbReference type="InterPro" id="IPR011990">
    <property type="entry name" value="TPR-like_helical_dom_sf"/>
</dbReference>
<feature type="compositionally biased region" description="Basic and acidic residues" evidence="2">
    <location>
        <begin position="360"/>
        <end position="369"/>
    </location>
</feature>
<dbReference type="SUPFAM" id="SSF48452">
    <property type="entry name" value="TPR-like"/>
    <property type="match status" value="1"/>
</dbReference>
<sequence length="482" mass="54273">MQEHGGHVPEDKVQYLVKTPYGRGLVVRTRIDPHLDGTIKSRELELLDWKNLPSENDTNSASAARLVRSGPVRPATLFSCADFPSIDPEEQNDVVTPYGRGRVTAMRPETNQVVVRISSWRLAGRSTVTCHLNKNVVNVVRSKQIYEMSTIEKIEYAQELKQEANRLFSGKRYQDALQFYAKAVDAVRYVQHKADSTNEMRADLLVVMVTCSNNAATSCTKLHQWDEAEKFARNALVLMDALEDKHGKRIHGILLKDGFPDIKLFGEWRVKSCIVIARALAEKSSTEDAIASLKKAHSFIEKYTGEENIKNTSLQSSIKQLQSLEREIKKLHKACLERRKVERKMERKRAQAMFGAKNATPKEDEKKDGNFSNNPSKLPKLSAPGLEDGNPVTKHSAKTCSPSIRSVRSDVSEKSTQSLRGDLKRRVSFATKIDDRDDDKDAASDVLEWYQDSEVLIGLAIFAGMALTTFVGLNYFLFSPKR</sequence>
<name>A0A8J9SV96_PHATR</name>
<feature type="region of interest" description="Disordered" evidence="2">
    <location>
        <begin position="351"/>
        <end position="416"/>
    </location>
</feature>
<dbReference type="AlphaFoldDB" id="A0A8J9SV96"/>
<dbReference type="PANTHER" id="PTHR46512:SF9">
    <property type="entry name" value="PEPTIDYLPROLYL ISOMERASE"/>
    <property type="match status" value="1"/>
</dbReference>
<dbReference type="Gene3D" id="1.25.40.10">
    <property type="entry name" value="Tetratricopeptide repeat domain"/>
    <property type="match status" value="1"/>
</dbReference>
<evidence type="ECO:0000256" key="1">
    <source>
        <dbReference type="SAM" id="Coils"/>
    </source>
</evidence>
<protein>
    <submittedName>
        <fullName evidence="4">Uncharacterized protein</fullName>
    </submittedName>
</protein>
<evidence type="ECO:0000256" key="2">
    <source>
        <dbReference type="SAM" id="MobiDB-lite"/>
    </source>
</evidence>
<evidence type="ECO:0000256" key="3">
    <source>
        <dbReference type="SAM" id="Phobius"/>
    </source>
</evidence>
<feature type="transmembrane region" description="Helical" evidence="3">
    <location>
        <begin position="455"/>
        <end position="478"/>
    </location>
</feature>
<reference evidence="4" key="1">
    <citation type="submission" date="2022-02" db="EMBL/GenBank/DDBJ databases">
        <authorList>
            <person name="Giguere J D."/>
        </authorList>
    </citation>
    <scope>NUCLEOTIDE SEQUENCE</scope>
    <source>
        <strain evidence="4">CCAP 1055/1</strain>
    </source>
</reference>